<dbReference type="AlphaFoldDB" id="A0A0D2BQ70"/>
<keyword evidence="3" id="KW-1185">Reference proteome</keyword>
<sequence length="274" mass="30595">MMVFESSEVHHHSTEPSAKFRHLQHRGQYTRTIRTPPSFLWLPNTFLVNVGPYDRGNRLPTLPMASPPVEGEKFALLHEPGVCLALAKGLIPENVSKHPLFAQLGPKHVLVLSLVGCIQHEPLRGTQSVDDRLSVSWVSHARHIEMLASPSGTQGRIVKSFHPELLHKCVQVNQRTLRESLWELTFAIATNLVLKSKFQGSDISKLRSAVLRAMAVCGKSLGGSKSPKYVQSLGLWRKPLAKATFFNRDIHTITLVFNELILTCIEIISAYLGF</sequence>
<evidence type="ECO:0000256" key="1">
    <source>
        <dbReference type="SAM" id="MobiDB-lite"/>
    </source>
</evidence>
<organism evidence="2 3">
    <name type="scientific">Exophiala oligosperma</name>
    <dbReference type="NCBI Taxonomy" id="215243"/>
    <lineage>
        <taxon>Eukaryota</taxon>
        <taxon>Fungi</taxon>
        <taxon>Dikarya</taxon>
        <taxon>Ascomycota</taxon>
        <taxon>Pezizomycotina</taxon>
        <taxon>Eurotiomycetes</taxon>
        <taxon>Chaetothyriomycetidae</taxon>
        <taxon>Chaetothyriales</taxon>
        <taxon>Herpotrichiellaceae</taxon>
        <taxon>Exophiala</taxon>
    </lineage>
</organism>
<proteinExistence type="predicted"/>
<feature type="region of interest" description="Disordered" evidence="1">
    <location>
        <begin position="1"/>
        <end position="23"/>
    </location>
</feature>
<accession>A0A0D2BQ70</accession>
<dbReference type="VEuPathDB" id="FungiDB:PV06_08277"/>
<protein>
    <submittedName>
        <fullName evidence="2">Uncharacterized protein</fullName>
    </submittedName>
</protein>
<evidence type="ECO:0000313" key="2">
    <source>
        <dbReference type="EMBL" id="KIW39687.1"/>
    </source>
</evidence>
<dbReference type="HOGENOM" id="CLU_1015754_0_0_1"/>
<dbReference type="RefSeq" id="XP_016259903.1">
    <property type="nucleotide sequence ID" value="XM_016409595.1"/>
</dbReference>
<dbReference type="Proteomes" id="UP000053342">
    <property type="component" value="Unassembled WGS sequence"/>
</dbReference>
<gene>
    <name evidence="2" type="ORF">PV06_08277</name>
</gene>
<dbReference type="EMBL" id="KN847339">
    <property type="protein sequence ID" value="KIW39687.1"/>
    <property type="molecule type" value="Genomic_DNA"/>
</dbReference>
<dbReference type="GeneID" id="27360351"/>
<reference evidence="2 3" key="1">
    <citation type="submission" date="2015-01" db="EMBL/GenBank/DDBJ databases">
        <title>The Genome Sequence of Exophiala oligosperma CBS72588.</title>
        <authorList>
            <consortium name="The Broad Institute Genomics Platform"/>
            <person name="Cuomo C."/>
            <person name="de Hoog S."/>
            <person name="Gorbushina A."/>
            <person name="Stielow B."/>
            <person name="Teixiera M."/>
            <person name="Abouelleil A."/>
            <person name="Chapman S.B."/>
            <person name="Priest M."/>
            <person name="Young S.K."/>
            <person name="Wortman J."/>
            <person name="Nusbaum C."/>
            <person name="Birren B."/>
        </authorList>
    </citation>
    <scope>NUCLEOTIDE SEQUENCE [LARGE SCALE GENOMIC DNA]</scope>
    <source>
        <strain evidence="2 3">CBS 72588</strain>
    </source>
</reference>
<name>A0A0D2BQ70_9EURO</name>
<evidence type="ECO:0000313" key="3">
    <source>
        <dbReference type="Proteomes" id="UP000053342"/>
    </source>
</evidence>